<dbReference type="Pfam" id="PF07610">
    <property type="entry name" value="DUF1573"/>
    <property type="match status" value="2"/>
</dbReference>
<proteinExistence type="predicted"/>
<dbReference type="InterPro" id="IPR011467">
    <property type="entry name" value="DUF1573"/>
</dbReference>
<dbReference type="Proteomes" id="UP000885931">
    <property type="component" value="Unassembled WGS sequence"/>
</dbReference>
<sequence>MKRITLLLFSTLLFAGPRLDVSSETWDFGTLKEGEKAEHVFILKNIGDDTLVISKVRATCGCTATLLEDSIIPPGGETKLKSSLRTKGMSGVFHKYIYVYSNDFENPRISLILTGKVQREPAPRIRVWPTIVRLNRISPGDEEKFVVSVQNYGELPLYLYEVKTSPGIQLEFMPEDSIPPKSSINLNFKYVPTEPGPIEELITIKSNDPRISKIYVFVRDKEEKRE</sequence>
<dbReference type="InterPro" id="IPR013783">
    <property type="entry name" value="Ig-like_fold"/>
</dbReference>
<organism evidence="2">
    <name type="scientific">candidate division WOR-3 bacterium</name>
    <dbReference type="NCBI Taxonomy" id="2052148"/>
    <lineage>
        <taxon>Bacteria</taxon>
        <taxon>Bacteria division WOR-3</taxon>
    </lineage>
</organism>
<dbReference type="PANTHER" id="PTHR37833:SF1">
    <property type="entry name" value="SIGNAL PEPTIDE PROTEIN"/>
    <property type="match status" value="1"/>
</dbReference>
<gene>
    <name evidence="2" type="ORF">ENG67_01560</name>
</gene>
<keyword evidence="1" id="KW-0732">Signal</keyword>
<feature type="signal peptide" evidence="1">
    <location>
        <begin position="1"/>
        <end position="15"/>
    </location>
</feature>
<evidence type="ECO:0000313" key="2">
    <source>
        <dbReference type="EMBL" id="HDM89880.1"/>
    </source>
</evidence>
<comment type="caution">
    <text evidence="2">The sequence shown here is derived from an EMBL/GenBank/DDBJ whole genome shotgun (WGS) entry which is preliminary data.</text>
</comment>
<dbReference type="Gene3D" id="2.60.40.10">
    <property type="entry name" value="Immunoglobulins"/>
    <property type="match status" value="2"/>
</dbReference>
<feature type="chain" id="PRO_5027692029" evidence="1">
    <location>
        <begin position="16"/>
        <end position="226"/>
    </location>
</feature>
<protein>
    <submittedName>
        <fullName evidence="2">DUF1573 domain-containing protein</fullName>
    </submittedName>
</protein>
<dbReference type="PANTHER" id="PTHR37833">
    <property type="entry name" value="LIPOPROTEIN-RELATED"/>
    <property type="match status" value="1"/>
</dbReference>
<reference evidence="2" key="1">
    <citation type="journal article" date="2020" name="mSystems">
        <title>Genome- and Community-Level Interaction Insights into Carbon Utilization and Element Cycling Functions of Hydrothermarchaeota in Hydrothermal Sediment.</title>
        <authorList>
            <person name="Zhou Z."/>
            <person name="Liu Y."/>
            <person name="Xu W."/>
            <person name="Pan J."/>
            <person name="Luo Z.H."/>
            <person name="Li M."/>
        </authorList>
    </citation>
    <scope>NUCLEOTIDE SEQUENCE [LARGE SCALE GENOMIC DNA]</scope>
    <source>
        <strain evidence="2">HyVt-237</strain>
    </source>
</reference>
<dbReference type="AlphaFoldDB" id="A0A7C1BF37"/>
<name>A0A7C1BF37_UNCW3</name>
<evidence type="ECO:0000256" key="1">
    <source>
        <dbReference type="SAM" id="SignalP"/>
    </source>
</evidence>
<accession>A0A7C1BF37</accession>
<dbReference type="EMBL" id="DRBW01000057">
    <property type="protein sequence ID" value="HDM89880.1"/>
    <property type="molecule type" value="Genomic_DNA"/>
</dbReference>